<dbReference type="PANTHER" id="PTHR43205:SF7">
    <property type="entry name" value="PROSTAGLANDIN REDUCTASE 1"/>
    <property type="match status" value="1"/>
</dbReference>
<dbReference type="CDD" id="cd05288">
    <property type="entry name" value="PGDH"/>
    <property type="match status" value="1"/>
</dbReference>
<dbReference type="InterPro" id="IPR013149">
    <property type="entry name" value="ADH-like_C"/>
</dbReference>
<dbReference type="InterPro" id="IPR020843">
    <property type="entry name" value="ER"/>
</dbReference>
<evidence type="ECO:0000313" key="4">
    <source>
        <dbReference type="Proteomes" id="UP000237144"/>
    </source>
</evidence>
<dbReference type="InterPro" id="IPR011032">
    <property type="entry name" value="GroES-like_sf"/>
</dbReference>
<dbReference type="InterPro" id="IPR041694">
    <property type="entry name" value="ADH_N_2"/>
</dbReference>
<dbReference type="InterPro" id="IPR045010">
    <property type="entry name" value="MDR_fam"/>
</dbReference>
<sequence length="349" mass="38392">MVANDILIFNEIPKGKPVPGQTTVKKQEEFDLDQSLPDGAILVKTLALSLDPYMRGRMRDESIESYVPALKLHAPIENFAVVEVLRAGENAKFQKGQKLYGYSKFQNYSVIPKEQAESLRVLENKEGLPWTTWVGSAGMPGQTAWYGLKFIGKPQKGETVFVSGAMGPVGQVTIALAHAAGCKVIASAGSEEKIKYLREELKVECAFNYKTEDPNKVLADWNQKEGRPFSIYVDNVSGAQLTAALAHIARRGRIVAIGSVVDYHGEQHGIEGVFQVVAKELTWEGFLVLNRMTPELFEQFYAEVPPALASGKFARPKEHVTIGLDNGEAFAALFDSEASNFGKAVYSFE</sequence>
<evidence type="ECO:0000259" key="2">
    <source>
        <dbReference type="SMART" id="SM00829"/>
    </source>
</evidence>
<evidence type="ECO:0000313" key="3">
    <source>
        <dbReference type="EMBL" id="POY71270.1"/>
    </source>
</evidence>
<keyword evidence="1" id="KW-0560">Oxidoreductase</keyword>
<dbReference type="SUPFAM" id="SSF50129">
    <property type="entry name" value="GroES-like"/>
    <property type="match status" value="1"/>
</dbReference>
<reference evidence="3 4" key="1">
    <citation type="journal article" date="2018" name="Front. Microbiol.">
        <title>Prospects for Fungal Bioremediation of Acidic Radioactive Waste Sites: Characterization and Genome Sequence of Rhodotorula taiwanensis MD1149.</title>
        <authorList>
            <person name="Tkavc R."/>
            <person name="Matrosova V.Y."/>
            <person name="Grichenko O.E."/>
            <person name="Gostincar C."/>
            <person name="Volpe R.P."/>
            <person name="Klimenkova P."/>
            <person name="Gaidamakova E.K."/>
            <person name="Zhou C.E."/>
            <person name="Stewart B.J."/>
            <person name="Lyman M.G."/>
            <person name="Malfatti S.A."/>
            <person name="Rubinfeld B."/>
            <person name="Courtot M."/>
            <person name="Singh J."/>
            <person name="Dalgard C.L."/>
            <person name="Hamilton T."/>
            <person name="Frey K.G."/>
            <person name="Gunde-Cimerman N."/>
            <person name="Dugan L."/>
            <person name="Daly M.J."/>
        </authorList>
    </citation>
    <scope>NUCLEOTIDE SEQUENCE [LARGE SCALE GENOMIC DNA]</scope>
    <source>
        <strain evidence="3 4">MD1149</strain>
    </source>
</reference>
<dbReference type="Pfam" id="PF00107">
    <property type="entry name" value="ADH_zinc_N"/>
    <property type="match status" value="1"/>
</dbReference>
<evidence type="ECO:0000256" key="1">
    <source>
        <dbReference type="ARBA" id="ARBA00023002"/>
    </source>
</evidence>
<keyword evidence="4" id="KW-1185">Reference proteome</keyword>
<feature type="domain" description="Enoyl reductase (ER)" evidence="2">
    <location>
        <begin position="20"/>
        <end position="346"/>
    </location>
</feature>
<dbReference type="PANTHER" id="PTHR43205">
    <property type="entry name" value="PROSTAGLANDIN REDUCTASE"/>
    <property type="match status" value="1"/>
</dbReference>
<dbReference type="EMBL" id="PJQD01000085">
    <property type="protein sequence ID" value="POY71270.1"/>
    <property type="molecule type" value="Genomic_DNA"/>
</dbReference>
<accession>A0A2S5B3C1</accession>
<dbReference type="Gene3D" id="3.40.50.720">
    <property type="entry name" value="NAD(P)-binding Rossmann-like Domain"/>
    <property type="match status" value="1"/>
</dbReference>
<dbReference type="SUPFAM" id="SSF51735">
    <property type="entry name" value="NAD(P)-binding Rossmann-fold domains"/>
    <property type="match status" value="1"/>
</dbReference>
<dbReference type="GO" id="GO:0016628">
    <property type="term" value="F:oxidoreductase activity, acting on the CH-CH group of donors, NAD or NADP as acceptor"/>
    <property type="evidence" value="ECO:0007669"/>
    <property type="project" value="InterPro"/>
</dbReference>
<dbReference type="SMART" id="SM00829">
    <property type="entry name" value="PKS_ER"/>
    <property type="match status" value="1"/>
</dbReference>
<gene>
    <name evidence="3" type="ORF">BMF94_5582</name>
</gene>
<dbReference type="OrthoDB" id="809632at2759"/>
<dbReference type="Proteomes" id="UP000237144">
    <property type="component" value="Unassembled WGS sequence"/>
</dbReference>
<comment type="caution">
    <text evidence="3">The sequence shown here is derived from an EMBL/GenBank/DDBJ whole genome shotgun (WGS) entry which is preliminary data.</text>
</comment>
<dbReference type="Gene3D" id="3.90.180.10">
    <property type="entry name" value="Medium-chain alcohol dehydrogenases, catalytic domain"/>
    <property type="match status" value="1"/>
</dbReference>
<dbReference type="AlphaFoldDB" id="A0A2S5B3C1"/>
<protein>
    <recommendedName>
        <fullName evidence="2">Enoyl reductase (ER) domain-containing protein</fullName>
    </recommendedName>
</protein>
<proteinExistence type="predicted"/>
<name>A0A2S5B3C1_9BASI</name>
<dbReference type="Pfam" id="PF16884">
    <property type="entry name" value="ADH_N_2"/>
    <property type="match status" value="1"/>
</dbReference>
<organism evidence="3 4">
    <name type="scientific">Rhodotorula taiwanensis</name>
    <dbReference type="NCBI Taxonomy" id="741276"/>
    <lineage>
        <taxon>Eukaryota</taxon>
        <taxon>Fungi</taxon>
        <taxon>Dikarya</taxon>
        <taxon>Basidiomycota</taxon>
        <taxon>Pucciniomycotina</taxon>
        <taxon>Microbotryomycetes</taxon>
        <taxon>Sporidiobolales</taxon>
        <taxon>Sporidiobolaceae</taxon>
        <taxon>Rhodotorula</taxon>
    </lineage>
</organism>
<dbReference type="InterPro" id="IPR036291">
    <property type="entry name" value="NAD(P)-bd_dom_sf"/>
</dbReference>